<name>L0RE23_9BACT</name>
<keyword evidence="2" id="KW-1185">Reference proteome</keyword>
<dbReference type="KEGG" id="dhy:DESAM_22737"/>
<proteinExistence type="predicted"/>
<dbReference type="AlphaFoldDB" id="L0RE23"/>
<dbReference type="Proteomes" id="UP000010808">
    <property type="component" value="Chromosome"/>
</dbReference>
<dbReference type="STRING" id="1121451.DESAM_22737"/>
<organism evidence="1 2">
    <name type="scientific">Maridesulfovibrio hydrothermalis AM13 = DSM 14728</name>
    <dbReference type="NCBI Taxonomy" id="1121451"/>
    <lineage>
        <taxon>Bacteria</taxon>
        <taxon>Pseudomonadati</taxon>
        <taxon>Thermodesulfobacteriota</taxon>
        <taxon>Desulfovibrionia</taxon>
        <taxon>Desulfovibrionales</taxon>
        <taxon>Desulfovibrionaceae</taxon>
        <taxon>Maridesulfovibrio</taxon>
    </lineage>
</organism>
<sequence>MEAKCIVFLSHFKEGIRHGLEADDKYLKKGRHNSE</sequence>
<dbReference type="PATRIC" id="fig|1121451.3.peg.2948"/>
<dbReference type="EMBL" id="FO203522">
    <property type="protein sequence ID" value="CCO25004.1"/>
    <property type="molecule type" value="Genomic_DNA"/>
</dbReference>
<accession>L0RE23</accession>
<dbReference type="HOGENOM" id="CLU_3364605_0_0_7"/>
<protein>
    <submittedName>
        <fullName evidence="1">Uncharacterized protein</fullName>
    </submittedName>
</protein>
<evidence type="ECO:0000313" key="2">
    <source>
        <dbReference type="Proteomes" id="UP000010808"/>
    </source>
</evidence>
<reference evidence="1 2" key="1">
    <citation type="submission" date="2012-10" db="EMBL/GenBank/DDBJ databases">
        <authorList>
            <person name="Genoscope - CEA"/>
        </authorList>
    </citation>
    <scope>NUCLEOTIDE SEQUENCE [LARGE SCALE GENOMIC DNA]</scope>
    <source>
        <strain evidence="2">AM13 / DSM 14728</strain>
    </source>
</reference>
<evidence type="ECO:0000313" key="1">
    <source>
        <dbReference type="EMBL" id="CCO25004.1"/>
    </source>
</evidence>
<gene>
    <name evidence="1" type="ORF">DESAM_22737</name>
</gene>